<dbReference type="AlphaFoldDB" id="A0A7W7FXQ7"/>
<feature type="compositionally biased region" description="Basic and acidic residues" evidence="1">
    <location>
        <begin position="47"/>
        <end position="61"/>
    </location>
</feature>
<name>A0A7W7FXQ7_9ACTN</name>
<feature type="region of interest" description="Disordered" evidence="1">
    <location>
        <begin position="231"/>
        <end position="287"/>
    </location>
</feature>
<comment type="caution">
    <text evidence="2">The sequence shown here is derived from an EMBL/GenBank/DDBJ whole genome shotgun (WGS) entry which is preliminary data.</text>
</comment>
<dbReference type="Proteomes" id="UP000542742">
    <property type="component" value="Unassembled WGS sequence"/>
</dbReference>
<feature type="region of interest" description="Disordered" evidence="1">
    <location>
        <begin position="1"/>
        <end position="128"/>
    </location>
</feature>
<evidence type="ECO:0000313" key="3">
    <source>
        <dbReference type="Proteomes" id="UP000542742"/>
    </source>
</evidence>
<dbReference type="EMBL" id="JACHMF010000001">
    <property type="protein sequence ID" value="MBB4690188.1"/>
    <property type="molecule type" value="Genomic_DNA"/>
</dbReference>
<gene>
    <name evidence="2" type="ORF">BKA14_000336</name>
</gene>
<feature type="compositionally biased region" description="Basic residues" evidence="1">
    <location>
        <begin position="401"/>
        <end position="415"/>
    </location>
</feature>
<accession>A0A7W7FXQ7</accession>
<feature type="region of interest" description="Disordered" evidence="1">
    <location>
        <begin position="349"/>
        <end position="518"/>
    </location>
</feature>
<keyword evidence="3" id="KW-1185">Reference proteome</keyword>
<organism evidence="2 3">
    <name type="scientific">Paractinoplanes abujensis</name>
    <dbReference type="NCBI Taxonomy" id="882441"/>
    <lineage>
        <taxon>Bacteria</taxon>
        <taxon>Bacillati</taxon>
        <taxon>Actinomycetota</taxon>
        <taxon>Actinomycetes</taxon>
        <taxon>Micromonosporales</taxon>
        <taxon>Micromonosporaceae</taxon>
        <taxon>Paractinoplanes</taxon>
    </lineage>
</organism>
<sequence>MIAQSPTRQVDRGGSARRDAVARSGDTCPCARAAGLEGARSDAAAPADRRDPGDPSSDGRRTHGGHRRAVVPVVVPGCAYEATRDPGGRLKPVLRRAPALPDRPRRRTPGLPHWPGSRRTPHLPHWPGRRRTPHLPHWPVFHSARGLPSRPGPRRTPHLPHWSGFRSARGLPSRPGPRRTPHLPHWSGFRSAPGLCRERGLRSGIAGECRSRPSETDRGCVRRPGEIEAANARRRRCDAEDALGSGPTRGAAQDAGTERPETGGAARYAERSRPDGGNHAGPGDADVCAQVSAGDALANRGGRRRPDLHFAGTGRPVRRCVPAHGRPGTGGGVRAVRPPRCSAARDRAIDCGRPRRDTGRTPGADDGIPGARSARSKPQIRRSGPVPGWRRCPPRGAARAGRARRIARCRRRPPRRTFQAGRAGPVPRCRRRPPRRTAPTRRASRIARCRRRPPRRTAPTRRASRVPRCRRRPPRRTAPTRRASRVPRCRRRPPRRTAPTRRASRVARWHRWTAQAGR</sequence>
<proteinExistence type="predicted"/>
<feature type="compositionally biased region" description="Basic residues" evidence="1">
    <location>
        <begin position="119"/>
        <end position="128"/>
    </location>
</feature>
<evidence type="ECO:0000256" key="1">
    <source>
        <dbReference type="SAM" id="MobiDB-lite"/>
    </source>
</evidence>
<protein>
    <submittedName>
        <fullName evidence="2">Uncharacterized protein</fullName>
    </submittedName>
</protein>
<feature type="compositionally biased region" description="Basic residues" evidence="1">
    <location>
        <begin position="428"/>
        <end position="511"/>
    </location>
</feature>
<evidence type="ECO:0000313" key="2">
    <source>
        <dbReference type="EMBL" id="MBB4690188.1"/>
    </source>
</evidence>
<feature type="region of interest" description="Disordered" evidence="1">
    <location>
        <begin position="146"/>
        <end position="186"/>
    </location>
</feature>
<feature type="compositionally biased region" description="Basic and acidic residues" evidence="1">
    <location>
        <begin position="349"/>
        <end position="359"/>
    </location>
</feature>
<reference evidence="2 3" key="1">
    <citation type="submission" date="2020-08" db="EMBL/GenBank/DDBJ databases">
        <title>Sequencing the genomes of 1000 actinobacteria strains.</title>
        <authorList>
            <person name="Klenk H.-P."/>
        </authorList>
    </citation>
    <scope>NUCLEOTIDE SEQUENCE [LARGE SCALE GENOMIC DNA]</scope>
    <source>
        <strain evidence="2 3">DSM 45518</strain>
    </source>
</reference>
<feature type="compositionally biased region" description="Low complexity" evidence="1">
    <location>
        <begin position="390"/>
        <end position="400"/>
    </location>
</feature>
<feature type="compositionally biased region" description="Basic and acidic residues" evidence="1">
    <location>
        <begin position="9"/>
        <end position="21"/>
    </location>
</feature>